<dbReference type="EMBL" id="AOIM01000043">
    <property type="protein sequence ID" value="ELY86508.1"/>
    <property type="molecule type" value="Genomic_DNA"/>
</dbReference>
<proteinExistence type="predicted"/>
<dbReference type="RefSeq" id="WP_006654900.1">
    <property type="nucleotide sequence ID" value="NZ_AOIM01000043.1"/>
</dbReference>
<keyword evidence="3" id="KW-1185">Reference proteome</keyword>
<name>L9ZN04_9EURY</name>
<feature type="transmembrane region" description="Helical" evidence="1">
    <location>
        <begin position="73"/>
        <end position="97"/>
    </location>
</feature>
<keyword evidence="1" id="KW-0472">Membrane</keyword>
<feature type="transmembrane region" description="Helical" evidence="1">
    <location>
        <begin position="140"/>
        <end position="157"/>
    </location>
</feature>
<dbReference type="STRING" id="1227493.C483_18900"/>
<gene>
    <name evidence="2" type="ORF">C483_18900</name>
</gene>
<feature type="transmembrane region" description="Helical" evidence="1">
    <location>
        <begin position="163"/>
        <end position="182"/>
    </location>
</feature>
<keyword evidence="1" id="KW-1133">Transmembrane helix</keyword>
<evidence type="ECO:0000313" key="2">
    <source>
        <dbReference type="EMBL" id="ELY86508.1"/>
    </source>
</evidence>
<reference evidence="2 3" key="1">
    <citation type="journal article" date="2014" name="PLoS Genet.">
        <title>Phylogenetically driven sequencing of extremely halophilic archaea reveals strategies for static and dynamic osmo-response.</title>
        <authorList>
            <person name="Becker E.A."/>
            <person name="Seitzer P.M."/>
            <person name="Tritt A."/>
            <person name="Larsen D."/>
            <person name="Krusor M."/>
            <person name="Yao A.I."/>
            <person name="Wu D."/>
            <person name="Madern D."/>
            <person name="Eisen J.A."/>
            <person name="Darling A.E."/>
            <person name="Facciotti M.T."/>
        </authorList>
    </citation>
    <scope>NUCLEOTIDE SEQUENCE [LARGE SCALE GENOMIC DNA]</scope>
    <source>
        <strain evidence="2 3">JCM 10989</strain>
    </source>
</reference>
<sequence>MRPAELYTGSGPAGYGVLENLASSGAIEAYHALEPLGRVGVQFAATLLLGLVVLGLLQGYSARTVRTARRSPIISICIGFPGLLVVSGLTSTGYVLIGRGVGTFFGLPLVMVGITVLFPLVALGFVAVGRTLAARVGRDGLGSGILAGSFLCGLVGFSLPLTVLVASLAASLGIGAFVRVLLHAGTTTAPDERTVPPANKI</sequence>
<accession>L9ZN04</accession>
<organism evidence="2 3">
    <name type="scientific">Natrialba hulunbeirensis JCM 10989</name>
    <dbReference type="NCBI Taxonomy" id="1227493"/>
    <lineage>
        <taxon>Archaea</taxon>
        <taxon>Methanobacteriati</taxon>
        <taxon>Methanobacteriota</taxon>
        <taxon>Stenosarchaea group</taxon>
        <taxon>Halobacteria</taxon>
        <taxon>Halobacteriales</taxon>
        <taxon>Natrialbaceae</taxon>
        <taxon>Natrialba</taxon>
    </lineage>
</organism>
<comment type="caution">
    <text evidence="2">The sequence shown here is derived from an EMBL/GenBank/DDBJ whole genome shotgun (WGS) entry which is preliminary data.</text>
</comment>
<feature type="transmembrane region" description="Helical" evidence="1">
    <location>
        <begin position="39"/>
        <end position="61"/>
    </location>
</feature>
<protein>
    <submittedName>
        <fullName evidence="2">Uncharacterized protein</fullName>
    </submittedName>
</protein>
<evidence type="ECO:0000256" key="1">
    <source>
        <dbReference type="SAM" id="Phobius"/>
    </source>
</evidence>
<keyword evidence="1" id="KW-0812">Transmembrane</keyword>
<dbReference type="OrthoDB" id="206202at2157"/>
<dbReference type="AlphaFoldDB" id="L9ZN04"/>
<evidence type="ECO:0000313" key="3">
    <source>
        <dbReference type="Proteomes" id="UP000011519"/>
    </source>
</evidence>
<dbReference type="PATRIC" id="fig|1227493.4.peg.3802"/>
<dbReference type="Proteomes" id="UP000011519">
    <property type="component" value="Unassembled WGS sequence"/>
</dbReference>
<feature type="transmembrane region" description="Helical" evidence="1">
    <location>
        <begin position="103"/>
        <end position="128"/>
    </location>
</feature>